<evidence type="ECO:0000256" key="3">
    <source>
        <dbReference type="ARBA" id="ARBA00022475"/>
    </source>
</evidence>
<feature type="domain" description="Mechanosensitive ion channel MscS" evidence="8">
    <location>
        <begin position="88"/>
        <end position="156"/>
    </location>
</feature>
<dbReference type="STRING" id="453591.Igni_0056"/>
<evidence type="ECO:0000259" key="10">
    <source>
        <dbReference type="Pfam" id="PF21088"/>
    </source>
</evidence>
<dbReference type="PANTHER" id="PTHR30221:SF20">
    <property type="entry name" value="SMALL-CONDUCTANCE MECHANOSENSITIVE CHANNEL"/>
    <property type="match status" value="1"/>
</dbReference>
<protein>
    <submittedName>
        <fullName evidence="11">MscS Mechanosensitive ion channel</fullName>
    </submittedName>
</protein>
<feature type="domain" description="Mechanosensitive ion channel transmembrane helices 2/3" evidence="10">
    <location>
        <begin position="47"/>
        <end position="87"/>
    </location>
</feature>
<comment type="similarity">
    <text evidence="2">Belongs to the MscS (TC 1.A.23) family.</text>
</comment>
<dbReference type="Gene3D" id="3.30.70.100">
    <property type="match status" value="1"/>
</dbReference>
<dbReference type="PhylomeDB" id="A8A8I8"/>
<dbReference type="Pfam" id="PF21088">
    <property type="entry name" value="MS_channel_1st"/>
    <property type="match status" value="1"/>
</dbReference>
<comment type="subcellular location">
    <subcellularLocation>
        <location evidence="1">Cell membrane</location>
        <topology evidence="1">Multi-pass membrane protein</topology>
    </subcellularLocation>
</comment>
<dbReference type="Gene3D" id="1.10.287.1260">
    <property type="match status" value="1"/>
</dbReference>
<accession>A8A8I8</accession>
<dbReference type="SUPFAM" id="SSF50182">
    <property type="entry name" value="Sm-like ribonucleoproteins"/>
    <property type="match status" value="1"/>
</dbReference>
<dbReference type="AlphaFoldDB" id="A8A8I8"/>
<keyword evidence="3" id="KW-1003">Cell membrane</keyword>
<feature type="transmembrane region" description="Helical" evidence="7">
    <location>
        <begin position="72"/>
        <end position="99"/>
    </location>
</feature>
<evidence type="ECO:0000256" key="7">
    <source>
        <dbReference type="SAM" id="Phobius"/>
    </source>
</evidence>
<dbReference type="GO" id="GO:0005886">
    <property type="term" value="C:plasma membrane"/>
    <property type="evidence" value="ECO:0007669"/>
    <property type="project" value="UniProtKB-SubCell"/>
</dbReference>
<evidence type="ECO:0000313" key="11">
    <source>
        <dbReference type="EMBL" id="ABU81240.1"/>
    </source>
</evidence>
<dbReference type="GO" id="GO:0008381">
    <property type="term" value="F:mechanosensitive monoatomic ion channel activity"/>
    <property type="evidence" value="ECO:0007669"/>
    <property type="project" value="InterPro"/>
</dbReference>
<dbReference type="EMBL" id="CP000816">
    <property type="protein sequence ID" value="ABU81240.1"/>
    <property type="molecule type" value="Genomic_DNA"/>
</dbReference>
<feature type="domain" description="Mechanosensitive ion channel MscS C-terminal" evidence="9">
    <location>
        <begin position="165"/>
        <end position="244"/>
    </location>
</feature>
<name>A8A8I8_IGNH4</name>
<dbReference type="Gene3D" id="2.30.30.60">
    <property type="match status" value="1"/>
</dbReference>
<dbReference type="InterPro" id="IPR023408">
    <property type="entry name" value="MscS_beta-dom_sf"/>
</dbReference>
<evidence type="ECO:0000256" key="1">
    <source>
        <dbReference type="ARBA" id="ARBA00004651"/>
    </source>
</evidence>
<evidence type="ECO:0000256" key="5">
    <source>
        <dbReference type="ARBA" id="ARBA00022989"/>
    </source>
</evidence>
<keyword evidence="4 7" id="KW-0812">Transmembrane</keyword>
<dbReference type="KEGG" id="iho:Igni_0056"/>
<feature type="transmembrane region" description="Helical" evidence="7">
    <location>
        <begin position="44"/>
        <end position="66"/>
    </location>
</feature>
<keyword evidence="6 7" id="KW-0472">Membrane</keyword>
<dbReference type="HOGENOM" id="CLU_037945_1_0_2"/>
<gene>
    <name evidence="11" type="ordered locus">Igni_0056</name>
</gene>
<evidence type="ECO:0000256" key="6">
    <source>
        <dbReference type="ARBA" id="ARBA00023136"/>
    </source>
</evidence>
<dbReference type="SUPFAM" id="SSF82861">
    <property type="entry name" value="Mechanosensitive channel protein MscS (YggB), transmembrane region"/>
    <property type="match status" value="1"/>
</dbReference>
<dbReference type="Proteomes" id="UP000000262">
    <property type="component" value="Chromosome"/>
</dbReference>
<dbReference type="OrthoDB" id="31543at2157"/>
<dbReference type="InterPro" id="IPR011066">
    <property type="entry name" value="MscS_channel_C_sf"/>
</dbReference>
<dbReference type="Pfam" id="PF21082">
    <property type="entry name" value="MS_channel_3rd"/>
    <property type="match status" value="1"/>
</dbReference>
<dbReference type="InterPro" id="IPR010920">
    <property type="entry name" value="LSM_dom_sf"/>
</dbReference>
<dbReference type="eggNOG" id="arCOG01568">
    <property type="taxonomic scope" value="Archaea"/>
</dbReference>
<evidence type="ECO:0000259" key="8">
    <source>
        <dbReference type="Pfam" id="PF00924"/>
    </source>
</evidence>
<evidence type="ECO:0000256" key="2">
    <source>
        <dbReference type="ARBA" id="ARBA00008017"/>
    </source>
</evidence>
<proteinExistence type="inferred from homology"/>
<dbReference type="InterPro" id="IPR011014">
    <property type="entry name" value="MscS_channel_TM-2"/>
</dbReference>
<dbReference type="InterPro" id="IPR045275">
    <property type="entry name" value="MscS_archaea/bacteria_type"/>
</dbReference>
<reference evidence="11 12" key="1">
    <citation type="journal article" date="2008" name="Genome Biol.">
        <title>A genomic analysis of the archaeal system Ignicoccus hospitalis-Nanoarchaeum equitans.</title>
        <authorList>
            <person name="Podar M."/>
            <person name="Anderson I."/>
            <person name="Makarova K.S."/>
            <person name="Elkins J.G."/>
            <person name="Ivanova N."/>
            <person name="Wall M.A."/>
            <person name="Lykidis A."/>
            <person name="Mavromatis K."/>
            <person name="Sun H."/>
            <person name="Hudson M.E."/>
            <person name="Chen W."/>
            <person name="Deciu C."/>
            <person name="Hutchison D."/>
            <person name="Eads J.R."/>
            <person name="Anderson A."/>
            <person name="Fernandes F."/>
            <person name="Szeto E."/>
            <person name="Lapidus A."/>
            <person name="Kyrpides N.C."/>
            <person name="Saier M.H.Jr."/>
            <person name="Richardson P.M."/>
            <person name="Rachel R."/>
            <person name="Huber H."/>
            <person name="Eisen J.A."/>
            <person name="Koonin E.V."/>
            <person name="Keller M."/>
            <person name="Stetter K.O."/>
        </authorList>
    </citation>
    <scope>NUCLEOTIDE SEQUENCE [LARGE SCALE GENOMIC DNA]</scope>
    <source>
        <strain evidence="12">KIN4/I / DSM 18386 / JCM 14125</strain>
    </source>
</reference>
<evidence type="ECO:0000259" key="9">
    <source>
        <dbReference type="Pfam" id="PF21082"/>
    </source>
</evidence>
<keyword evidence="5 7" id="KW-1133">Transmembrane helix</keyword>
<organism evidence="11 12">
    <name type="scientific">Ignicoccus hospitalis (strain KIN4/I / DSM 18386 / JCM 14125)</name>
    <dbReference type="NCBI Taxonomy" id="453591"/>
    <lineage>
        <taxon>Archaea</taxon>
        <taxon>Thermoproteota</taxon>
        <taxon>Thermoprotei</taxon>
        <taxon>Desulfurococcales</taxon>
        <taxon>Desulfurococcaceae</taxon>
        <taxon>Ignicoccus</taxon>
    </lineage>
</organism>
<dbReference type="InterPro" id="IPR006685">
    <property type="entry name" value="MscS_channel_2nd"/>
</dbReference>
<dbReference type="InterPro" id="IPR049278">
    <property type="entry name" value="MS_channel_C"/>
</dbReference>
<keyword evidence="12" id="KW-1185">Reference proteome</keyword>
<evidence type="ECO:0000313" key="12">
    <source>
        <dbReference type="Proteomes" id="UP000000262"/>
    </source>
</evidence>
<dbReference type="InterPro" id="IPR049142">
    <property type="entry name" value="MS_channel_1st"/>
</dbReference>
<dbReference type="SUPFAM" id="SSF82689">
    <property type="entry name" value="Mechanosensitive channel protein MscS (YggB), C-terminal domain"/>
    <property type="match status" value="1"/>
</dbReference>
<sequence>MTPVDVLSIVVLLSIYLIIRKVGEDKLSELLVRSLGDENLAFMGVRIITYLIYALLIMAFLSAIGVPIQNLLMAGGILTLAISFAAQTVISNAISGLFLMIERPLKIGDFVELKNSGISGKVQSFNIFSTMLLTIDGELARIPNSTFFNDIIINKTGTVARRLQVRVGVSYSDALKALDVFRSYFSKHPDVLQVPEPEIFIEDFGDFYVLIRLNLWVPTKKWYDMYKSIREEIFKVCQKYNIEIPFPIHVVYLKDQK</sequence>
<dbReference type="Pfam" id="PF00924">
    <property type="entry name" value="MS_channel_2nd"/>
    <property type="match status" value="1"/>
</dbReference>
<dbReference type="PANTHER" id="PTHR30221">
    <property type="entry name" value="SMALL-CONDUCTANCE MECHANOSENSITIVE CHANNEL"/>
    <property type="match status" value="1"/>
</dbReference>
<evidence type="ECO:0000256" key="4">
    <source>
        <dbReference type="ARBA" id="ARBA00022692"/>
    </source>
</evidence>